<dbReference type="SUPFAM" id="SSF50494">
    <property type="entry name" value="Trypsin-like serine proteases"/>
    <property type="match status" value="1"/>
</dbReference>
<feature type="chain" id="PRO_5013231718" description="Peptidase S1 domain-containing protein" evidence="2">
    <location>
        <begin position="18"/>
        <end position="104"/>
    </location>
</feature>
<name>A0A1Y2LMN4_EPING</name>
<dbReference type="PROSITE" id="PS00134">
    <property type="entry name" value="TRYPSIN_HIS"/>
    <property type="match status" value="1"/>
</dbReference>
<dbReference type="PANTHER" id="PTHR24276">
    <property type="entry name" value="POLYSERASE-RELATED"/>
    <property type="match status" value="1"/>
</dbReference>
<feature type="domain" description="Peptidase S1" evidence="3">
    <location>
        <begin position="31"/>
        <end position="86"/>
    </location>
</feature>
<feature type="signal peptide" evidence="2">
    <location>
        <begin position="1"/>
        <end position="17"/>
    </location>
</feature>
<evidence type="ECO:0000313" key="5">
    <source>
        <dbReference type="Proteomes" id="UP000193240"/>
    </source>
</evidence>
<dbReference type="EMBL" id="KZ107859">
    <property type="protein sequence ID" value="OSS44148.1"/>
    <property type="molecule type" value="Genomic_DNA"/>
</dbReference>
<dbReference type="PANTHER" id="PTHR24276:SF98">
    <property type="entry name" value="FI18310P1-RELATED"/>
    <property type="match status" value="1"/>
</dbReference>
<dbReference type="AlphaFoldDB" id="A0A1Y2LMN4"/>
<dbReference type="Proteomes" id="UP000193240">
    <property type="component" value="Unassembled WGS sequence"/>
</dbReference>
<dbReference type="Pfam" id="PF00089">
    <property type="entry name" value="Trypsin"/>
    <property type="match status" value="1"/>
</dbReference>
<evidence type="ECO:0000256" key="1">
    <source>
        <dbReference type="ARBA" id="ARBA00023157"/>
    </source>
</evidence>
<evidence type="ECO:0000256" key="2">
    <source>
        <dbReference type="SAM" id="SignalP"/>
    </source>
</evidence>
<proteinExistence type="predicted"/>
<evidence type="ECO:0000259" key="3">
    <source>
        <dbReference type="Pfam" id="PF00089"/>
    </source>
</evidence>
<protein>
    <recommendedName>
        <fullName evidence="3">Peptidase S1 domain-containing protein</fullName>
    </recommendedName>
</protein>
<dbReference type="InterPro" id="IPR018114">
    <property type="entry name" value="TRYPSIN_HIS"/>
</dbReference>
<dbReference type="InParanoid" id="A0A1Y2LMN4"/>
<dbReference type="InterPro" id="IPR050430">
    <property type="entry name" value="Peptidase_S1"/>
</dbReference>
<dbReference type="Gene3D" id="2.40.10.10">
    <property type="entry name" value="Trypsin-like serine proteases"/>
    <property type="match status" value="2"/>
</dbReference>
<organism evidence="4 5">
    <name type="scientific">Epicoccum nigrum</name>
    <name type="common">Soil fungus</name>
    <name type="synonym">Epicoccum purpurascens</name>
    <dbReference type="NCBI Taxonomy" id="105696"/>
    <lineage>
        <taxon>Eukaryota</taxon>
        <taxon>Fungi</taxon>
        <taxon>Dikarya</taxon>
        <taxon>Ascomycota</taxon>
        <taxon>Pezizomycotina</taxon>
        <taxon>Dothideomycetes</taxon>
        <taxon>Pleosporomycetidae</taxon>
        <taxon>Pleosporales</taxon>
        <taxon>Pleosporineae</taxon>
        <taxon>Didymellaceae</taxon>
        <taxon>Epicoccum</taxon>
    </lineage>
</organism>
<sequence length="104" mass="10848">MTPKAFLAAFLAPAVLAAINPLTGLNHPTRIIGGEDAELGDFPYVVSLQKNGDHLCTGSLIDARTVLTAAHCLEGFDSSMHAVRAGSLVSIALPTCVRNFKGSD</sequence>
<keyword evidence="2" id="KW-0732">Signal</keyword>
<dbReference type="GO" id="GO:0006508">
    <property type="term" value="P:proteolysis"/>
    <property type="evidence" value="ECO:0007669"/>
    <property type="project" value="InterPro"/>
</dbReference>
<accession>A0A1Y2LMN4</accession>
<dbReference type="OMA" id="FDSSMHA"/>
<dbReference type="InterPro" id="IPR009003">
    <property type="entry name" value="Peptidase_S1_PA"/>
</dbReference>
<dbReference type="InterPro" id="IPR001254">
    <property type="entry name" value="Trypsin_dom"/>
</dbReference>
<keyword evidence="1" id="KW-1015">Disulfide bond</keyword>
<gene>
    <name evidence="4" type="ORF">B5807_11198</name>
</gene>
<keyword evidence="5" id="KW-1185">Reference proteome</keyword>
<dbReference type="GO" id="GO:0004252">
    <property type="term" value="F:serine-type endopeptidase activity"/>
    <property type="evidence" value="ECO:0007669"/>
    <property type="project" value="InterPro"/>
</dbReference>
<dbReference type="STRING" id="105696.A0A1Y2LMN4"/>
<reference evidence="4 5" key="1">
    <citation type="journal article" date="2017" name="Genome Announc.">
        <title>Genome sequence of the saprophytic ascomycete Epicoccum nigrum ICMP 19927 strain isolated from New Zealand.</title>
        <authorList>
            <person name="Fokin M."/>
            <person name="Fleetwood D."/>
            <person name="Weir B.S."/>
            <person name="Villas-Boas S.G."/>
        </authorList>
    </citation>
    <scope>NUCLEOTIDE SEQUENCE [LARGE SCALE GENOMIC DNA]</scope>
    <source>
        <strain evidence="4 5">ICMP 19927</strain>
    </source>
</reference>
<evidence type="ECO:0000313" key="4">
    <source>
        <dbReference type="EMBL" id="OSS44148.1"/>
    </source>
</evidence>
<dbReference type="InterPro" id="IPR043504">
    <property type="entry name" value="Peptidase_S1_PA_chymotrypsin"/>
</dbReference>